<proteinExistence type="predicted"/>
<evidence type="ECO:0000313" key="4">
    <source>
        <dbReference type="EMBL" id="THV42660.1"/>
    </source>
</evidence>
<dbReference type="InterPro" id="IPR045078">
    <property type="entry name" value="TST/MPST-like"/>
</dbReference>
<dbReference type="InterPro" id="IPR001307">
    <property type="entry name" value="Thiosulphate_STrfase_CS"/>
</dbReference>
<dbReference type="RefSeq" id="WP_136533573.1">
    <property type="nucleotide sequence ID" value="NZ_STGY01000021.1"/>
</dbReference>
<dbReference type="InterPro" id="IPR036873">
    <property type="entry name" value="Rhodanese-like_dom_sf"/>
</dbReference>
<dbReference type="PANTHER" id="PTHR11364">
    <property type="entry name" value="THIOSULFATE SULFERTANSFERASE"/>
    <property type="match status" value="1"/>
</dbReference>
<dbReference type="Pfam" id="PF00581">
    <property type="entry name" value="Rhodanese"/>
    <property type="match status" value="2"/>
</dbReference>
<dbReference type="PANTHER" id="PTHR11364:SF27">
    <property type="entry name" value="SULFURTRANSFERASE"/>
    <property type="match status" value="1"/>
</dbReference>
<dbReference type="InterPro" id="IPR001763">
    <property type="entry name" value="Rhodanese-like_dom"/>
</dbReference>
<comment type="caution">
    <text evidence="4">The sequence shown here is derived from an EMBL/GenBank/DDBJ whole genome shotgun (WGS) entry which is preliminary data.</text>
</comment>
<accession>A0A4S8QEA0</accession>
<protein>
    <submittedName>
        <fullName evidence="4">Sulfurtransferase</fullName>
    </submittedName>
</protein>
<dbReference type="Proteomes" id="UP000308760">
    <property type="component" value="Unassembled WGS sequence"/>
</dbReference>
<dbReference type="SMART" id="SM00450">
    <property type="entry name" value="RHOD"/>
    <property type="match status" value="2"/>
</dbReference>
<reference evidence="4 5" key="2">
    <citation type="submission" date="2019-05" db="EMBL/GenBank/DDBJ databases">
        <title>Glycomyces buryatensis sp. nov.</title>
        <authorList>
            <person name="Nikitina E."/>
        </authorList>
    </citation>
    <scope>NUCLEOTIDE SEQUENCE [LARGE SCALE GENOMIC DNA]</scope>
    <source>
        <strain evidence="4 5">18</strain>
    </source>
</reference>
<dbReference type="PROSITE" id="PS50206">
    <property type="entry name" value="RHODANESE_3"/>
    <property type="match status" value="2"/>
</dbReference>
<dbReference type="OrthoDB" id="9770030at2"/>
<feature type="domain" description="Rhodanese" evidence="3">
    <location>
        <begin position="12"/>
        <end position="130"/>
    </location>
</feature>
<keyword evidence="5" id="KW-1185">Reference proteome</keyword>
<evidence type="ECO:0000256" key="1">
    <source>
        <dbReference type="ARBA" id="ARBA00022679"/>
    </source>
</evidence>
<dbReference type="AlphaFoldDB" id="A0A4S8QEA0"/>
<sequence length="269" mass="28258">MSPLIGADEVADLAGAVLLDVRWTLGGPSKEADYAAGHLPGAVWIDFDRDVCGRVGAVGGRHPLPDPEVLQVVLREAGIDSGTPVVVYDDGDGMAAARTWWTLRWAGHEDVRVLDGGLAAWTRSGRELTTDVPSPPPGAFTVTPGAMTVLDADEAATWADERELVDVRAPERYRGENEPIDPVAGHIPGAVNLPLAEDNASGGGLVDADTLRGRYEKHTEAAFYCGSGVGAARTALAVTAARLPTPPIYIGSWSDWTSQGRQAATGEES</sequence>
<keyword evidence="1 4" id="KW-0808">Transferase</keyword>
<feature type="domain" description="Rhodanese" evidence="3">
    <location>
        <begin position="164"/>
        <end position="265"/>
    </location>
</feature>
<dbReference type="SUPFAM" id="SSF52821">
    <property type="entry name" value="Rhodanese/Cell cycle control phosphatase"/>
    <property type="match status" value="2"/>
</dbReference>
<reference evidence="5" key="1">
    <citation type="submission" date="2019-04" db="EMBL/GenBank/DDBJ databases">
        <title>Nocardioides xinjiangensis sp. nov.</title>
        <authorList>
            <person name="Liu S."/>
        </authorList>
    </citation>
    <scope>NUCLEOTIDE SEQUENCE [LARGE SCALE GENOMIC DNA]</scope>
    <source>
        <strain evidence="5">18</strain>
    </source>
</reference>
<dbReference type="PROSITE" id="PS00380">
    <property type="entry name" value="RHODANESE_1"/>
    <property type="match status" value="1"/>
</dbReference>
<evidence type="ECO:0000313" key="5">
    <source>
        <dbReference type="Proteomes" id="UP000308760"/>
    </source>
</evidence>
<dbReference type="GO" id="GO:0004792">
    <property type="term" value="F:thiosulfate-cyanide sulfurtransferase activity"/>
    <property type="evidence" value="ECO:0007669"/>
    <property type="project" value="InterPro"/>
</dbReference>
<dbReference type="CDD" id="cd01448">
    <property type="entry name" value="TST_Repeat_1"/>
    <property type="match status" value="1"/>
</dbReference>
<evidence type="ECO:0000256" key="2">
    <source>
        <dbReference type="ARBA" id="ARBA00022737"/>
    </source>
</evidence>
<organism evidence="4 5">
    <name type="scientific">Glycomyces buryatensis</name>
    <dbReference type="NCBI Taxonomy" id="2570927"/>
    <lineage>
        <taxon>Bacteria</taxon>
        <taxon>Bacillati</taxon>
        <taxon>Actinomycetota</taxon>
        <taxon>Actinomycetes</taxon>
        <taxon>Glycomycetales</taxon>
        <taxon>Glycomycetaceae</taxon>
        <taxon>Glycomyces</taxon>
    </lineage>
</organism>
<keyword evidence="2" id="KW-0677">Repeat</keyword>
<name>A0A4S8QEA0_9ACTN</name>
<evidence type="ECO:0000259" key="3">
    <source>
        <dbReference type="PROSITE" id="PS50206"/>
    </source>
</evidence>
<dbReference type="EMBL" id="STGY01000021">
    <property type="protein sequence ID" value="THV42660.1"/>
    <property type="molecule type" value="Genomic_DNA"/>
</dbReference>
<dbReference type="Gene3D" id="3.40.250.10">
    <property type="entry name" value="Rhodanese-like domain"/>
    <property type="match status" value="2"/>
</dbReference>
<gene>
    <name evidence="4" type="ORF">FAB82_05700</name>
</gene>